<name>A0A6N4VAI3_9MYCO</name>
<dbReference type="RefSeq" id="WP_163673282.1">
    <property type="nucleotide sequence ID" value="NZ_AP022570.1"/>
</dbReference>
<keyword evidence="2" id="KW-1185">Reference proteome</keyword>
<dbReference type="KEGG" id="mpof:MPOR_17530"/>
<dbReference type="EMBL" id="AP022570">
    <property type="protein sequence ID" value="BBX50727.1"/>
    <property type="molecule type" value="Genomic_DNA"/>
</dbReference>
<dbReference type="AlphaFoldDB" id="A0A6N4VAI3"/>
<dbReference type="SUPFAM" id="SSF48452">
    <property type="entry name" value="TPR-like"/>
    <property type="match status" value="1"/>
</dbReference>
<proteinExistence type="predicted"/>
<dbReference type="Gene3D" id="1.25.40.10">
    <property type="entry name" value="Tetratricopeptide repeat domain"/>
    <property type="match status" value="1"/>
</dbReference>
<dbReference type="InterPro" id="IPR011990">
    <property type="entry name" value="TPR-like_helical_dom_sf"/>
</dbReference>
<dbReference type="Proteomes" id="UP000466785">
    <property type="component" value="Chromosome"/>
</dbReference>
<accession>A0A6N4VAI3</accession>
<sequence length="267" mass="27655">MSIGTGSNVAVLSDVAFGSNPGMWPLPRGVTASELWLRAVAAAGQGRYSCALADLDRLDRFADAGPLRALGLSTRASFHRQLGWHERARPLDGQALALASGDAESAADAFIGLAADALGVGRFAASACALARASRLVDDAGAPRLPVRHAWVSAELAMVRGEGRSAVTHADAALALADDLGSVRHRVKSTVILAAALCCRGETAAASRRADEALADAGQAGLIPLRWAAASLLADIGSQTHSPAQIEGIRDDCVVIVTRWGGVWRPR</sequence>
<gene>
    <name evidence="1" type="ORF">MPOR_17530</name>
</gene>
<organism evidence="1 2">
    <name type="scientific">Mycolicibacterium poriferae</name>
    <dbReference type="NCBI Taxonomy" id="39694"/>
    <lineage>
        <taxon>Bacteria</taxon>
        <taxon>Bacillati</taxon>
        <taxon>Actinomycetota</taxon>
        <taxon>Actinomycetes</taxon>
        <taxon>Mycobacteriales</taxon>
        <taxon>Mycobacteriaceae</taxon>
        <taxon>Mycolicibacterium</taxon>
    </lineage>
</organism>
<reference evidence="1 2" key="1">
    <citation type="journal article" date="2019" name="Emerg. Microbes Infect.">
        <title>Comprehensive subspecies identification of 175 nontuberculous mycobacteria species based on 7547 genomic profiles.</title>
        <authorList>
            <person name="Matsumoto Y."/>
            <person name="Kinjo T."/>
            <person name="Motooka D."/>
            <person name="Nabeya D."/>
            <person name="Jung N."/>
            <person name="Uechi K."/>
            <person name="Horii T."/>
            <person name="Iida T."/>
            <person name="Fujita J."/>
            <person name="Nakamura S."/>
        </authorList>
    </citation>
    <scope>NUCLEOTIDE SEQUENCE [LARGE SCALE GENOMIC DNA]</scope>
    <source>
        <strain evidence="1 2">JCM 12603</strain>
    </source>
</reference>
<protein>
    <recommendedName>
        <fullName evidence="3">MalT-like TPR region domain-containing protein</fullName>
    </recommendedName>
</protein>
<evidence type="ECO:0000313" key="1">
    <source>
        <dbReference type="EMBL" id="BBX50727.1"/>
    </source>
</evidence>
<evidence type="ECO:0008006" key="3">
    <source>
        <dbReference type="Google" id="ProtNLM"/>
    </source>
</evidence>
<evidence type="ECO:0000313" key="2">
    <source>
        <dbReference type="Proteomes" id="UP000466785"/>
    </source>
</evidence>